<dbReference type="PANTHER" id="PTHR24110:SF3">
    <property type="entry name" value="CENTROSOMAL PROTEIN OF 78 KDA"/>
    <property type="match status" value="1"/>
</dbReference>
<dbReference type="InterPro" id="IPR032675">
    <property type="entry name" value="LRR_dom_sf"/>
</dbReference>
<evidence type="ECO:0000313" key="4">
    <source>
        <dbReference type="EnsemblMetazoa" id="XP_019759981.1"/>
    </source>
</evidence>
<dbReference type="PRINTS" id="PR02062">
    <property type="entry name" value="CENTROSOME78"/>
</dbReference>
<dbReference type="InterPro" id="IPR001611">
    <property type="entry name" value="Leu-rich_rpt"/>
</dbReference>
<dbReference type="EMBL" id="KB740949">
    <property type="protein sequence ID" value="ENN77175.1"/>
    <property type="molecule type" value="Genomic_DNA"/>
</dbReference>
<evidence type="ECO:0000256" key="2">
    <source>
        <dbReference type="SAM" id="MobiDB-lite"/>
    </source>
</evidence>
<dbReference type="HOGENOM" id="CLU_484192_0_0_1"/>
<evidence type="ECO:0008006" key="6">
    <source>
        <dbReference type="Google" id="ProtNLM"/>
    </source>
</evidence>
<dbReference type="GO" id="GO:0044782">
    <property type="term" value="P:cilium organization"/>
    <property type="evidence" value="ECO:0007669"/>
    <property type="project" value="TreeGrafter"/>
</dbReference>
<dbReference type="OrthoDB" id="78308at2759"/>
<dbReference type="OMA" id="INRYCES"/>
<feature type="region of interest" description="Disordered" evidence="2">
    <location>
        <begin position="526"/>
        <end position="550"/>
    </location>
</feature>
<dbReference type="Gene3D" id="3.80.10.10">
    <property type="entry name" value="Ribonuclease Inhibitor"/>
    <property type="match status" value="2"/>
</dbReference>
<protein>
    <recommendedName>
        <fullName evidence="6">Centrosomal protein of 78 kDa</fullName>
    </recommendedName>
</protein>
<dbReference type="Pfam" id="PF13516">
    <property type="entry name" value="LRR_6"/>
    <property type="match status" value="1"/>
</dbReference>
<dbReference type="AlphaFoldDB" id="N6U6B6"/>
<accession>N6U6B6</accession>
<evidence type="ECO:0000313" key="5">
    <source>
        <dbReference type="Proteomes" id="UP000019118"/>
    </source>
</evidence>
<dbReference type="InterPro" id="IPR026212">
    <property type="entry name" value="Cep78"/>
</dbReference>
<dbReference type="PANTHER" id="PTHR24110">
    <property type="entry name" value="CENTROSOMAL PROTEIN OF 78 KDA"/>
    <property type="match status" value="1"/>
</dbReference>
<name>N6U6B6_DENPD</name>
<dbReference type="SMART" id="SM00368">
    <property type="entry name" value="LRR_RI"/>
    <property type="match status" value="3"/>
</dbReference>
<reference evidence="3 5" key="1">
    <citation type="journal article" date="2013" name="Genome Biol.">
        <title>Draft genome of the mountain pine beetle, Dendroctonus ponderosae Hopkins, a major forest pest.</title>
        <authorList>
            <person name="Keeling C.I."/>
            <person name="Yuen M.M."/>
            <person name="Liao N.Y."/>
            <person name="Docking T.R."/>
            <person name="Chan S.K."/>
            <person name="Taylor G.A."/>
            <person name="Palmquist D.L."/>
            <person name="Jackman S.D."/>
            <person name="Nguyen A."/>
            <person name="Li M."/>
            <person name="Henderson H."/>
            <person name="Janes J.K."/>
            <person name="Zhao Y."/>
            <person name="Pandoh P."/>
            <person name="Moore R."/>
            <person name="Sperling F.A."/>
            <person name="Huber D.P."/>
            <person name="Birol I."/>
            <person name="Jones S.J."/>
            <person name="Bohlmann J."/>
        </authorList>
    </citation>
    <scope>NUCLEOTIDE SEQUENCE</scope>
</reference>
<feature type="compositionally biased region" description="Low complexity" evidence="2">
    <location>
        <begin position="528"/>
        <end position="543"/>
    </location>
</feature>
<keyword evidence="5" id="KW-1185">Reference proteome</keyword>
<feature type="coiled-coil region" evidence="1">
    <location>
        <begin position="403"/>
        <end position="444"/>
    </location>
</feature>
<keyword evidence="1" id="KW-0175">Coiled coil</keyword>
<dbReference type="Proteomes" id="UP000019118">
    <property type="component" value="Unassembled WGS sequence"/>
</dbReference>
<organism evidence="3">
    <name type="scientific">Dendroctonus ponderosae</name>
    <name type="common">Mountain pine beetle</name>
    <dbReference type="NCBI Taxonomy" id="77166"/>
    <lineage>
        <taxon>Eukaryota</taxon>
        <taxon>Metazoa</taxon>
        <taxon>Ecdysozoa</taxon>
        <taxon>Arthropoda</taxon>
        <taxon>Hexapoda</taxon>
        <taxon>Insecta</taxon>
        <taxon>Pterygota</taxon>
        <taxon>Neoptera</taxon>
        <taxon>Endopterygota</taxon>
        <taxon>Coleoptera</taxon>
        <taxon>Polyphaga</taxon>
        <taxon>Cucujiformia</taxon>
        <taxon>Curculionidae</taxon>
        <taxon>Scolytinae</taxon>
        <taxon>Dendroctonus</taxon>
    </lineage>
</organism>
<evidence type="ECO:0000313" key="3">
    <source>
        <dbReference type="EMBL" id="ENN77175.1"/>
    </source>
</evidence>
<sequence>MDKTKSSPLVKANQHPKPVSVFYVWYTELCRRLNINPAPAVKPAKPKCQTVLDFVADRLKIEEWTPVLNALRQDTSLHVVAVRSRIGNCQFLHDVDTEEKARSAKRKYGTIWTAYVLKQLLRSISISLRSTQVLTYLELDGLPLFLQYLEPLLQALKRNQTLKTLSFSNCSIQDAGCQLVCSYLRFTPNIEVLNLSGCHLSPVSGEHLAKLIKYQQINRYCESWHSSLRYENPDAGKMRGIKRISINCNPYFGDAGLNFVLDELEDDLWIKALDMQKCGLTENVAARVLDIVQYNKTLEIVDLRQNELLGMATVEKVLQLLKQRQQFGMQTEFQWCATAVSLTWSSVYSATSFGTSARNVHKTKSAPMRSSPSKVSTVTWDPSVRKTKTVAAIQKNPSNFLSLNDTKKQVLALNEKLQKEIQKRKEMEKRNEELQNQLNQMKTNNVVKVVKTRVPLNGVHQKPLAVRRKEAKKPDHAQTNQPKVVKNGYHLNGVKNNGKTVYDMLEKLLSAGHPLEEDVEDQMLSYFAADQKPSKPKASPPDSLSNSHVSLYKYMEELKTQKT</sequence>
<dbReference type="GO" id="GO:0036064">
    <property type="term" value="C:ciliary basal body"/>
    <property type="evidence" value="ECO:0007669"/>
    <property type="project" value="TreeGrafter"/>
</dbReference>
<dbReference type="KEGG" id="dpa:109537613"/>
<feature type="non-terminal residue" evidence="3">
    <location>
        <position position="1"/>
    </location>
</feature>
<dbReference type="SUPFAM" id="SSF52047">
    <property type="entry name" value="RNI-like"/>
    <property type="match status" value="1"/>
</dbReference>
<dbReference type="GO" id="GO:0005813">
    <property type="term" value="C:centrosome"/>
    <property type="evidence" value="ECO:0007669"/>
    <property type="project" value="TreeGrafter"/>
</dbReference>
<proteinExistence type="predicted"/>
<dbReference type="EnsemblMetazoa" id="XM_019904422.1">
    <property type="protein sequence ID" value="XP_019759981.1"/>
    <property type="gene ID" value="LOC109537613"/>
</dbReference>
<reference evidence="4" key="2">
    <citation type="submission" date="2024-08" db="UniProtKB">
        <authorList>
            <consortium name="EnsemblMetazoa"/>
        </authorList>
    </citation>
    <scope>IDENTIFICATION</scope>
</reference>
<evidence type="ECO:0000256" key="1">
    <source>
        <dbReference type="SAM" id="Coils"/>
    </source>
</evidence>
<gene>
    <name evidence="4" type="primary">109537613</name>
    <name evidence="3" type="ORF">YQE_06313</name>
</gene>